<proteinExistence type="predicted"/>
<dbReference type="EMBL" id="FODE01000100">
    <property type="protein sequence ID" value="SEO41974.1"/>
    <property type="molecule type" value="Genomic_DNA"/>
</dbReference>
<accession>A0A1H8PJS5</accession>
<evidence type="ECO:0000256" key="1">
    <source>
        <dbReference type="ARBA" id="ARBA00022649"/>
    </source>
</evidence>
<dbReference type="Proteomes" id="UP000199054">
    <property type="component" value="Unassembled WGS sequence"/>
</dbReference>
<dbReference type="Pfam" id="PF07362">
    <property type="entry name" value="CcdA"/>
    <property type="match status" value="1"/>
</dbReference>
<reference evidence="2 3" key="1">
    <citation type="submission" date="2016-10" db="EMBL/GenBank/DDBJ databases">
        <authorList>
            <person name="de Groot N.N."/>
        </authorList>
    </citation>
    <scope>NUCLEOTIDE SEQUENCE [LARGE SCALE GENOMIC DNA]</scope>
    <source>
        <strain evidence="2 3">DSM 8512</strain>
    </source>
</reference>
<organism evidence="2 3">
    <name type="scientific">Paracoccus alcaliphilus</name>
    <dbReference type="NCBI Taxonomy" id="34002"/>
    <lineage>
        <taxon>Bacteria</taxon>
        <taxon>Pseudomonadati</taxon>
        <taxon>Pseudomonadota</taxon>
        <taxon>Alphaproteobacteria</taxon>
        <taxon>Rhodobacterales</taxon>
        <taxon>Paracoccaceae</taxon>
        <taxon>Paracoccus</taxon>
    </lineage>
</organism>
<sequence length="82" mass="9094">MNHPPALPTGPRKPANLSLDTQLLAEARGLGINLSRAAEAGLRDAVREARAEQWKRENAQALEASNAWVQEHDLPLARYRPF</sequence>
<dbReference type="AlphaFoldDB" id="A0A1H8PJS5"/>
<keyword evidence="1" id="KW-1277">Toxin-antitoxin system</keyword>
<dbReference type="RefSeq" id="WP_244519414.1">
    <property type="nucleotide sequence ID" value="NZ_CP067127.1"/>
</dbReference>
<protein>
    <submittedName>
        <fullName evidence="2">Antitoxin CcdA</fullName>
    </submittedName>
</protein>
<dbReference type="STRING" id="34002.SAMN04489859_11002"/>
<evidence type="ECO:0000313" key="2">
    <source>
        <dbReference type="EMBL" id="SEO41974.1"/>
    </source>
</evidence>
<dbReference type="InterPro" id="IPR009956">
    <property type="entry name" value="Post-segregation_anti-tox_CcdA"/>
</dbReference>
<gene>
    <name evidence="2" type="ORF">SAMN04489859_11002</name>
</gene>
<evidence type="ECO:0000313" key="3">
    <source>
        <dbReference type="Proteomes" id="UP000199054"/>
    </source>
</evidence>
<keyword evidence="3" id="KW-1185">Reference proteome</keyword>
<name>A0A1H8PJS5_9RHOB</name>